<evidence type="ECO:0000256" key="5">
    <source>
        <dbReference type="ARBA" id="ARBA00023136"/>
    </source>
</evidence>
<evidence type="ECO:0000259" key="6">
    <source>
        <dbReference type="Pfam" id="PF01103"/>
    </source>
</evidence>
<gene>
    <name evidence="7" type="ORF">OGAPHI_004235</name>
</gene>
<reference evidence="7" key="1">
    <citation type="journal article" date="2021" name="Open Biol.">
        <title>Shared evolutionary footprints suggest mitochondrial oxidative damage underlies multiple complex I losses in fungi.</title>
        <authorList>
            <person name="Schikora-Tamarit M.A."/>
            <person name="Marcet-Houben M."/>
            <person name="Nosek J."/>
            <person name="Gabaldon T."/>
        </authorList>
    </citation>
    <scope>NUCLEOTIDE SEQUENCE</scope>
    <source>
        <strain evidence="7">CBS6075</strain>
    </source>
</reference>
<dbReference type="GeneID" id="70236200"/>
<proteinExistence type="inferred from homology"/>
<keyword evidence="8" id="KW-1185">Reference proteome</keyword>
<evidence type="ECO:0000256" key="4">
    <source>
        <dbReference type="ARBA" id="ARBA00022692"/>
    </source>
</evidence>
<sequence length="497" mass="55648">MTTMSDHNERFMETFAPEKTTPIEELEMKRQQVIMEYNQKILSELLLENSLRPVRLNHVTIQGSGSQFRDTFLARQLRPLLKHPHAFTLQSFLQNVDATAYNFTKTGSMNEVSSMIDPHSYRSPLLGRDTLELTTLITVKPVKKLFMNVGTNVGNGEGDGYLTLQWRNIFGGAESLTFDTNMASNQIGSKNRSQYLLNYSMPVFNSPDYKFSTMCYHSSRFIDYTTYHEQGVSGITTKLSTNYLPFEKRINQELSLETLIRSIKLEQSPNGYRNNSLINDYFLFNAGTSPKTSLVYAISHDTRNQPIFPTSGHFVKSTTEYSFLPASNFVKTTLQLSQALKLNESAGVSVVARTGLIKALGSSLVHPMDKFQSGGPNDIRGFWNSGIGPKQMGLSIGGDAFCGLGFSLFNRVPFLSSESNFKIHSFVNAGKLINLDTTKADWGYSNVFKQMNVSTGIGLMYAHPAARFELNFTLPVAIHHGDEVRKGIQWGIGLSFL</sequence>
<dbReference type="GO" id="GO:0045040">
    <property type="term" value="P:protein insertion into mitochondrial outer membrane"/>
    <property type="evidence" value="ECO:0007669"/>
    <property type="project" value="TreeGrafter"/>
</dbReference>
<dbReference type="InterPro" id="IPR000184">
    <property type="entry name" value="Bac_surfAg_D15"/>
</dbReference>
<dbReference type="RefSeq" id="XP_046061250.1">
    <property type="nucleotide sequence ID" value="XM_046205291.1"/>
</dbReference>
<dbReference type="GO" id="GO:0005741">
    <property type="term" value="C:mitochondrial outer membrane"/>
    <property type="evidence" value="ECO:0007669"/>
    <property type="project" value="UniProtKB-SubCell"/>
</dbReference>
<comment type="caution">
    <text evidence="7">The sequence shown here is derived from an EMBL/GenBank/DDBJ whole genome shotgun (WGS) entry which is preliminary data.</text>
</comment>
<dbReference type="InterPro" id="IPR039910">
    <property type="entry name" value="D15-like"/>
</dbReference>
<dbReference type="Proteomes" id="UP000769157">
    <property type="component" value="Unassembled WGS sequence"/>
</dbReference>
<feature type="domain" description="Bacterial surface antigen (D15)" evidence="6">
    <location>
        <begin position="168"/>
        <end position="496"/>
    </location>
</feature>
<keyword evidence="4" id="KW-0812">Transmembrane</keyword>
<keyword evidence="5" id="KW-0472">Membrane</keyword>
<evidence type="ECO:0000256" key="2">
    <source>
        <dbReference type="ARBA" id="ARBA00010913"/>
    </source>
</evidence>
<dbReference type="EMBL" id="JAEUBE010000295">
    <property type="protein sequence ID" value="KAH3666046.1"/>
    <property type="molecule type" value="Genomic_DNA"/>
</dbReference>
<name>A0A9P8T4S6_9ASCO</name>
<comment type="subcellular location">
    <subcellularLocation>
        <location evidence="1">Mitochondrion outer membrane</location>
        <topology evidence="1">Multi-pass membrane protein</topology>
    </subcellularLocation>
</comment>
<evidence type="ECO:0000313" key="8">
    <source>
        <dbReference type="Proteomes" id="UP000769157"/>
    </source>
</evidence>
<evidence type="ECO:0000256" key="1">
    <source>
        <dbReference type="ARBA" id="ARBA00004374"/>
    </source>
</evidence>
<accession>A0A9P8T4S6</accession>
<dbReference type="Pfam" id="PF01103">
    <property type="entry name" value="Omp85"/>
    <property type="match status" value="1"/>
</dbReference>
<dbReference type="PANTHER" id="PTHR12815">
    <property type="entry name" value="SORTING AND ASSEMBLY MACHINERY SAMM50 PROTEIN FAMILY MEMBER"/>
    <property type="match status" value="1"/>
</dbReference>
<evidence type="ECO:0000256" key="3">
    <source>
        <dbReference type="ARBA" id="ARBA00022452"/>
    </source>
</evidence>
<dbReference type="OrthoDB" id="1724197at2759"/>
<dbReference type="AlphaFoldDB" id="A0A9P8T4S6"/>
<reference evidence="7" key="2">
    <citation type="submission" date="2021-01" db="EMBL/GenBank/DDBJ databases">
        <authorList>
            <person name="Schikora-Tamarit M.A."/>
        </authorList>
    </citation>
    <scope>NUCLEOTIDE SEQUENCE</scope>
    <source>
        <strain evidence="7">CBS6075</strain>
    </source>
</reference>
<evidence type="ECO:0000313" key="7">
    <source>
        <dbReference type="EMBL" id="KAH3666046.1"/>
    </source>
</evidence>
<dbReference type="PANTHER" id="PTHR12815:SF18">
    <property type="entry name" value="SORTING AND ASSEMBLY MACHINERY COMPONENT 50 HOMOLOG"/>
    <property type="match status" value="1"/>
</dbReference>
<protein>
    <recommendedName>
        <fullName evidence="6">Bacterial surface antigen (D15) domain-containing protein</fullName>
    </recommendedName>
</protein>
<comment type="similarity">
    <text evidence="2">Belongs to the SAM50/omp85 family.</text>
</comment>
<organism evidence="7 8">
    <name type="scientific">Ogataea philodendri</name>
    <dbReference type="NCBI Taxonomy" id="1378263"/>
    <lineage>
        <taxon>Eukaryota</taxon>
        <taxon>Fungi</taxon>
        <taxon>Dikarya</taxon>
        <taxon>Ascomycota</taxon>
        <taxon>Saccharomycotina</taxon>
        <taxon>Pichiomycetes</taxon>
        <taxon>Pichiales</taxon>
        <taxon>Pichiaceae</taxon>
        <taxon>Ogataea</taxon>
    </lineage>
</organism>
<keyword evidence="3" id="KW-1134">Transmembrane beta strand</keyword>
<dbReference type="Gene3D" id="2.40.160.50">
    <property type="entry name" value="membrane protein fhac: a member of the omp85/tpsb transporter family"/>
    <property type="match status" value="1"/>
</dbReference>